<feature type="transmembrane region" description="Helical" evidence="6">
    <location>
        <begin position="91"/>
        <end position="111"/>
    </location>
</feature>
<gene>
    <name evidence="7" type="ORF">METZ01_LOCUS170944</name>
</gene>
<reference evidence="7" key="1">
    <citation type="submission" date="2018-05" db="EMBL/GenBank/DDBJ databases">
        <authorList>
            <person name="Lanie J.A."/>
            <person name="Ng W.-L."/>
            <person name="Kazmierczak K.M."/>
            <person name="Andrzejewski T.M."/>
            <person name="Davidsen T.M."/>
            <person name="Wayne K.J."/>
            <person name="Tettelin H."/>
            <person name="Glass J.I."/>
            <person name="Rusch D."/>
            <person name="Podicherti R."/>
            <person name="Tsui H.-C.T."/>
            <person name="Winkler M.E."/>
        </authorList>
    </citation>
    <scope>NUCLEOTIDE SEQUENCE</scope>
</reference>
<sequence>MKPLGFASEYVYSVSRAVVGFLFLAHGLQKLFGVLGAEQAVALSSQPGMAGLIELFTGTLVMLGFYTPVVAFLASGHMAAAYLLAHGPRGFWPIMNGGELAVLYCFVFLYFSTRGSGPLSLDRILRGRS</sequence>
<evidence type="ECO:0000256" key="6">
    <source>
        <dbReference type="SAM" id="Phobius"/>
    </source>
</evidence>
<evidence type="ECO:0000256" key="2">
    <source>
        <dbReference type="ARBA" id="ARBA00022475"/>
    </source>
</evidence>
<comment type="subcellular location">
    <subcellularLocation>
        <location evidence="1">Cell membrane</location>
        <topology evidence="1">Multi-pass membrane protein</topology>
    </subcellularLocation>
</comment>
<protein>
    <recommendedName>
        <fullName evidence="8">DoxX family protein</fullName>
    </recommendedName>
</protein>
<evidence type="ECO:0000256" key="1">
    <source>
        <dbReference type="ARBA" id="ARBA00004651"/>
    </source>
</evidence>
<name>A0A382BWA6_9ZZZZ</name>
<accession>A0A382BWA6</accession>
<dbReference type="AlphaFoldDB" id="A0A382BWA6"/>
<evidence type="ECO:0008006" key="8">
    <source>
        <dbReference type="Google" id="ProtNLM"/>
    </source>
</evidence>
<dbReference type="PANTHER" id="PTHR33452">
    <property type="entry name" value="OXIDOREDUCTASE CATD-RELATED"/>
    <property type="match status" value="1"/>
</dbReference>
<evidence type="ECO:0000256" key="3">
    <source>
        <dbReference type="ARBA" id="ARBA00022692"/>
    </source>
</evidence>
<evidence type="ECO:0000313" key="7">
    <source>
        <dbReference type="EMBL" id="SVB18090.1"/>
    </source>
</evidence>
<dbReference type="EMBL" id="UINC01031672">
    <property type="protein sequence ID" value="SVB18090.1"/>
    <property type="molecule type" value="Genomic_DNA"/>
</dbReference>
<keyword evidence="4 6" id="KW-1133">Transmembrane helix</keyword>
<keyword evidence="2" id="KW-1003">Cell membrane</keyword>
<evidence type="ECO:0000256" key="4">
    <source>
        <dbReference type="ARBA" id="ARBA00022989"/>
    </source>
</evidence>
<feature type="transmembrane region" description="Helical" evidence="6">
    <location>
        <begin position="60"/>
        <end position="84"/>
    </location>
</feature>
<keyword evidence="3 6" id="KW-0812">Transmembrane</keyword>
<dbReference type="PANTHER" id="PTHR33452:SF4">
    <property type="entry name" value="BLL4328 PROTEIN"/>
    <property type="match status" value="1"/>
</dbReference>
<proteinExistence type="predicted"/>
<evidence type="ECO:0000256" key="5">
    <source>
        <dbReference type="ARBA" id="ARBA00023136"/>
    </source>
</evidence>
<keyword evidence="5 6" id="KW-0472">Membrane</keyword>
<dbReference type="GO" id="GO:0005886">
    <property type="term" value="C:plasma membrane"/>
    <property type="evidence" value="ECO:0007669"/>
    <property type="project" value="UniProtKB-SubCell"/>
</dbReference>
<dbReference type="InterPro" id="IPR032808">
    <property type="entry name" value="DoxX"/>
</dbReference>
<dbReference type="InterPro" id="IPR051907">
    <property type="entry name" value="DoxX-like_oxidoreductase"/>
</dbReference>
<organism evidence="7">
    <name type="scientific">marine metagenome</name>
    <dbReference type="NCBI Taxonomy" id="408172"/>
    <lineage>
        <taxon>unclassified sequences</taxon>
        <taxon>metagenomes</taxon>
        <taxon>ecological metagenomes</taxon>
    </lineage>
</organism>
<dbReference type="Pfam" id="PF07681">
    <property type="entry name" value="DoxX"/>
    <property type="match status" value="1"/>
</dbReference>